<protein>
    <recommendedName>
        <fullName evidence="10">Sulfotransferase family protein</fullName>
    </recommendedName>
</protein>
<evidence type="ECO:0000256" key="1">
    <source>
        <dbReference type="ARBA" id="ARBA00004323"/>
    </source>
</evidence>
<comment type="caution">
    <text evidence="8">The sequence shown here is derived from an EMBL/GenBank/DDBJ whole genome shotgun (WGS) entry which is preliminary data.</text>
</comment>
<dbReference type="InterPro" id="IPR005331">
    <property type="entry name" value="Sulfotransferase"/>
</dbReference>
<evidence type="ECO:0000256" key="2">
    <source>
        <dbReference type="ARBA" id="ARBA00022679"/>
    </source>
</evidence>
<gene>
    <name evidence="8" type="ORF">STA1M1_00220</name>
</gene>
<dbReference type="Pfam" id="PF03567">
    <property type="entry name" value="Sulfotransfer_2"/>
    <property type="match status" value="1"/>
</dbReference>
<keyword evidence="6" id="KW-0472">Membrane</keyword>
<accession>A0ABQ5LMH5</accession>
<reference evidence="8" key="1">
    <citation type="journal article" date="2023" name="Int. J. Syst. Evol. Microbiol.">
        <title>Sinisalibacter aestuarii sp. nov., isolated from estuarine sediment of the Arakawa River.</title>
        <authorList>
            <person name="Arafat S.T."/>
            <person name="Hirano S."/>
            <person name="Sato A."/>
            <person name="Takeuchi K."/>
            <person name="Yasuda T."/>
            <person name="Terahara T."/>
            <person name="Hamada M."/>
            <person name="Kobayashi T."/>
        </authorList>
    </citation>
    <scope>NUCLEOTIDE SEQUENCE</scope>
    <source>
        <strain evidence="8">B-399</strain>
    </source>
</reference>
<dbReference type="PANTHER" id="PTHR12137:SF54">
    <property type="entry name" value="CARBOHYDRATE SULFOTRANSFERASE"/>
    <property type="match status" value="1"/>
</dbReference>
<keyword evidence="7" id="KW-0325">Glycoprotein</keyword>
<dbReference type="RefSeq" id="WP_281840125.1">
    <property type="nucleotide sequence ID" value="NZ_BROH01000001.1"/>
</dbReference>
<keyword evidence="9" id="KW-1185">Reference proteome</keyword>
<evidence type="ECO:0000256" key="3">
    <source>
        <dbReference type="ARBA" id="ARBA00022692"/>
    </source>
</evidence>
<evidence type="ECO:0000313" key="9">
    <source>
        <dbReference type="Proteomes" id="UP001144205"/>
    </source>
</evidence>
<evidence type="ECO:0000256" key="7">
    <source>
        <dbReference type="ARBA" id="ARBA00023180"/>
    </source>
</evidence>
<keyword evidence="2" id="KW-0808">Transferase</keyword>
<evidence type="ECO:0000313" key="8">
    <source>
        <dbReference type="EMBL" id="GKY86153.1"/>
    </source>
</evidence>
<dbReference type="PANTHER" id="PTHR12137">
    <property type="entry name" value="CARBOHYDRATE SULFOTRANSFERASE"/>
    <property type="match status" value="1"/>
</dbReference>
<dbReference type="InterPro" id="IPR018011">
    <property type="entry name" value="Carb_sulfotrans_8-10"/>
</dbReference>
<dbReference type="Proteomes" id="UP001144205">
    <property type="component" value="Unassembled WGS sequence"/>
</dbReference>
<evidence type="ECO:0000256" key="4">
    <source>
        <dbReference type="ARBA" id="ARBA00022989"/>
    </source>
</evidence>
<keyword evidence="3" id="KW-0812">Transmembrane</keyword>
<keyword evidence="5" id="KW-0333">Golgi apparatus</keyword>
<keyword evidence="4" id="KW-1133">Transmembrane helix</keyword>
<sequence length="246" mass="27321">MALVIPAYKLAYTPIPKVACTSIKRAWYALANGRPFDRRSLRGRLARGSIHRVYRSAGFDPAQMARLKDYWKVAVVRDPASRILSAYSSKVLKRDFLTAHAGDRGGIFGGLRARMRGDGSLPADLPLRPSADEFVTRLDEYRTAFGVIRSHTHPISYYLGADLSAFDAIYRIDQIDDMASEVSARSGQRFRVPNSNASSDVLKVTVNDLSPKAFATLMARLAPDYDLLAEFYPRPARTADMNQTGT</sequence>
<dbReference type="EMBL" id="BROH01000001">
    <property type="protein sequence ID" value="GKY86153.1"/>
    <property type="molecule type" value="Genomic_DNA"/>
</dbReference>
<organism evidence="8 9">
    <name type="scientific">Sinisalibacter aestuarii</name>
    <dbReference type="NCBI Taxonomy" id="2949426"/>
    <lineage>
        <taxon>Bacteria</taxon>
        <taxon>Pseudomonadati</taxon>
        <taxon>Pseudomonadota</taxon>
        <taxon>Alphaproteobacteria</taxon>
        <taxon>Rhodobacterales</taxon>
        <taxon>Roseobacteraceae</taxon>
        <taxon>Sinisalibacter</taxon>
    </lineage>
</organism>
<name>A0ABQ5LMH5_9RHOB</name>
<evidence type="ECO:0008006" key="10">
    <source>
        <dbReference type="Google" id="ProtNLM"/>
    </source>
</evidence>
<comment type="subcellular location">
    <subcellularLocation>
        <location evidence="1">Golgi apparatus membrane</location>
        <topology evidence="1">Single-pass type II membrane protein</topology>
    </subcellularLocation>
</comment>
<evidence type="ECO:0000256" key="6">
    <source>
        <dbReference type="ARBA" id="ARBA00023136"/>
    </source>
</evidence>
<proteinExistence type="predicted"/>
<evidence type="ECO:0000256" key="5">
    <source>
        <dbReference type="ARBA" id="ARBA00023034"/>
    </source>
</evidence>